<dbReference type="AlphaFoldDB" id="A0A212R7M7"/>
<evidence type="ECO:0000259" key="6">
    <source>
        <dbReference type="PROSITE" id="PS51898"/>
    </source>
</evidence>
<dbReference type="Proteomes" id="UP000197025">
    <property type="component" value="Unassembled WGS sequence"/>
</dbReference>
<dbReference type="Pfam" id="PF02899">
    <property type="entry name" value="Phage_int_SAM_1"/>
    <property type="match status" value="1"/>
</dbReference>
<dbReference type="InParanoid" id="A0A212R7M7"/>
<evidence type="ECO:0000313" key="9">
    <source>
        <dbReference type="Proteomes" id="UP000197025"/>
    </source>
</evidence>
<dbReference type="PANTHER" id="PTHR30349:SF41">
    <property type="entry name" value="INTEGRASE_RECOMBINASE PROTEIN MJ0367-RELATED"/>
    <property type="match status" value="1"/>
</dbReference>
<keyword evidence="4" id="KW-0233">DNA recombination</keyword>
<proteinExistence type="inferred from homology"/>
<evidence type="ECO:0000256" key="2">
    <source>
        <dbReference type="ARBA" id="ARBA00022908"/>
    </source>
</evidence>
<evidence type="ECO:0000256" key="3">
    <source>
        <dbReference type="ARBA" id="ARBA00023125"/>
    </source>
</evidence>
<dbReference type="Pfam" id="PF00589">
    <property type="entry name" value="Phage_integrase"/>
    <property type="match status" value="1"/>
</dbReference>
<dbReference type="GO" id="GO:0006310">
    <property type="term" value="P:DNA recombination"/>
    <property type="evidence" value="ECO:0007669"/>
    <property type="project" value="UniProtKB-KW"/>
</dbReference>
<evidence type="ECO:0000259" key="7">
    <source>
        <dbReference type="PROSITE" id="PS51900"/>
    </source>
</evidence>
<dbReference type="Gene3D" id="1.10.443.10">
    <property type="entry name" value="Intergrase catalytic core"/>
    <property type="match status" value="1"/>
</dbReference>
<evidence type="ECO:0000256" key="1">
    <source>
        <dbReference type="ARBA" id="ARBA00008857"/>
    </source>
</evidence>
<evidence type="ECO:0000256" key="4">
    <source>
        <dbReference type="ARBA" id="ARBA00023172"/>
    </source>
</evidence>
<dbReference type="PROSITE" id="PS51898">
    <property type="entry name" value="TYR_RECOMBINASE"/>
    <property type="match status" value="1"/>
</dbReference>
<dbReference type="GO" id="GO:0015074">
    <property type="term" value="P:DNA integration"/>
    <property type="evidence" value="ECO:0007669"/>
    <property type="project" value="UniProtKB-KW"/>
</dbReference>
<dbReference type="OrthoDB" id="154678at2"/>
<dbReference type="SUPFAM" id="SSF56349">
    <property type="entry name" value="DNA breaking-rejoining enzymes"/>
    <property type="match status" value="1"/>
</dbReference>
<dbReference type="RefSeq" id="WP_088571620.1">
    <property type="nucleotide sequence ID" value="NZ_FYEK01000035.1"/>
</dbReference>
<dbReference type="PROSITE" id="PS51900">
    <property type="entry name" value="CB"/>
    <property type="match status" value="1"/>
</dbReference>
<comment type="similarity">
    <text evidence="1">Belongs to the 'phage' integrase family.</text>
</comment>
<dbReference type="InterPro" id="IPR010998">
    <property type="entry name" value="Integrase_recombinase_N"/>
</dbReference>
<dbReference type="CDD" id="cd00397">
    <property type="entry name" value="DNA_BRE_C"/>
    <property type="match status" value="1"/>
</dbReference>
<accession>A0A212R7M7</accession>
<name>A0A212R7M7_9CHLR</name>
<keyword evidence="3 5" id="KW-0238">DNA-binding</keyword>
<keyword evidence="2" id="KW-0229">DNA integration</keyword>
<dbReference type="InterPro" id="IPR050090">
    <property type="entry name" value="Tyrosine_recombinase_XerCD"/>
</dbReference>
<dbReference type="Gene3D" id="1.10.150.130">
    <property type="match status" value="1"/>
</dbReference>
<gene>
    <name evidence="8" type="ORF">SAMN02746019_00002330</name>
</gene>
<dbReference type="InterPro" id="IPR002104">
    <property type="entry name" value="Integrase_catalytic"/>
</dbReference>
<keyword evidence="9" id="KW-1185">Reference proteome</keyword>
<dbReference type="InterPro" id="IPR044068">
    <property type="entry name" value="CB"/>
</dbReference>
<dbReference type="PANTHER" id="PTHR30349">
    <property type="entry name" value="PHAGE INTEGRASE-RELATED"/>
    <property type="match status" value="1"/>
</dbReference>
<dbReference type="GO" id="GO:0003677">
    <property type="term" value="F:DNA binding"/>
    <property type="evidence" value="ECO:0007669"/>
    <property type="project" value="UniProtKB-UniRule"/>
</dbReference>
<organism evidence="8 9">
    <name type="scientific">Thermoflexus hugenholtzii JAD2</name>
    <dbReference type="NCBI Taxonomy" id="877466"/>
    <lineage>
        <taxon>Bacteria</taxon>
        <taxon>Bacillati</taxon>
        <taxon>Chloroflexota</taxon>
        <taxon>Thermoflexia</taxon>
        <taxon>Thermoflexales</taxon>
        <taxon>Thermoflexaceae</taxon>
        <taxon>Thermoflexus</taxon>
    </lineage>
</organism>
<evidence type="ECO:0000313" key="8">
    <source>
        <dbReference type="EMBL" id="SNB68033.1"/>
    </source>
</evidence>
<dbReference type="InterPro" id="IPR013762">
    <property type="entry name" value="Integrase-like_cat_sf"/>
</dbReference>
<dbReference type="InterPro" id="IPR004107">
    <property type="entry name" value="Integrase_SAM-like_N"/>
</dbReference>
<dbReference type="InterPro" id="IPR011010">
    <property type="entry name" value="DNA_brk_join_enz"/>
</dbReference>
<evidence type="ECO:0000256" key="5">
    <source>
        <dbReference type="PROSITE-ProRule" id="PRU01248"/>
    </source>
</evidence>
<feature type="domain" description="Tyr recombinase" evidence="6">
    <location>
        <begin position="128"/>
        <end position="302"/>
    </location>
</feature>
<dbReference type="EMBL" id="FYEK01000035">
    <property type="protein sequence ID" value="SNB68033.1"/>
    <property type="molecule type" value="Genomic_DNA"/>
</dbReference>
<reference evidence="9" key="1">
    <citation type="submission" date="2017-06" db="EMBL/GenBank/DDBJ databases">
        <authorList>
            <person name="Varghese N."/>
            <person name="Submissions S."/>
        </authorList>
    </citation>
    <scope>NUCLEOTIDE SEQUENCE [LARGE SCALE GENOMIC DNA]</scope>
    <source>
        <strain evidence="9">JAD2</strain>
    </source>
</reference>
<sequence>MAHQPSLFEFRARSELTPETPLARARQAFADHLKGGDYSRHTVYFFTHDLRLLGQCLGEDRPVGTIGLRDLQDFVDWLRHRRGVPCTPKSLRRRITAVKAFFRWLHEDLGVLPANPAEALVYPEAVESLPEVLTPEQVRAVQEAAEGFRREGDARPLTLLTLLLHTGLKKSEVVALRLEHFDLREPAVWIRYAHPRYRHKERRLPLPPEWPELFREYLRQYRIEGRVFPWTPRNLEYVLDDVARRAGMAHLSFETLRWTCALQDFIRGMDPEDLRRKLGLSEIQWRDTLRRLQALAGRFAGF</sequence>
<protein>
    <submittedName>
        <fullName evidence="8">Integrase/recombinase XerD</fullName>
    </submittedName>
</protein>
<feature type="domain" description="Core-binding (CB)" evidence="7">
    <location>
        <begin position="20"/>
        <end position="106"/>
    </location>
</feature>